<reference evidence="2" key="1">
    <citation type="journal article" date="2015" name="Nature">
        <title>Complex archaea that bridge the gap between prokaryotes and eukaryotes.</title>
        <authorList>
            <person name="Spang A."/>
            <person name="Saw J.H."/>
            <person name="Jorgensen S.L."/>
            <person name="Zaremba-Niedzwiedzka K."/>
            <person name="Martijn J."/>
            <person name="Lind A.E."/>
            <person name="van Eijk R."/>
            <person name="Schleper C."/>
            <person name="Guy L."/>
            <person name="Ettema T.J."/>
        </authorList>
    </citation>
    <scope>NUCLEOTIDE SEQUENCE</scope>
</reference>
<keyword evidence="1" id="KW-1133">Transmembrane helix</keyword>
<name>A0A0F9FBD6_9ZZZZ</name>
<comment type="caution">
    <text evidence="2">The sequence shown here is derived from an EMBL/GenBank/DDBJ whole genome shotgun (WGS) entry which is preliminary data.</text>
</comment>
<accession>A0A0F9FBD6</accession>
<protein>
    <submittedName>
        <fullName evidence="2">Uncharacterized protein</fullName>
    </submittedName>
</protein>
<feature type="transmembrane region" description="Helical" evidence="1">
    <location>
        <begin position="6"/>
        <end position="30"/>
    </location>
</feature>
<dbReference type="EMBL" id="LAZR01024249">
    <property type="protein sequence ID" value="KKL75786.1"/>
    <property type="molecule type" value="Genomic_DNA"/>
</dbReference>
<dbReference type="AlphaFoldDB" id="A0A0F9FBD6"/>
<keyword evidence="1" id="KW-0472">Membrane</keyword>
<evidence type="ECO:0000256" key="1">
    <source>
        <dbReference type="SAM" id="Phobius"/>
    </source>
</evidence>
<sequence>MIDKIVQFTIALGMIIFCLAIIIPMIQAFFKIGEAEGRR</sequence>
<gene>
    <name evidence="2" type="ORF">LCGC14_2051410</name>
</gene>
<keyword evidence="1" id="KW-0812">Transmembrane</keyword>
<proteinExistence type="predicted"/>
<organism evidence="2">
    <name type="scientific">marine sediment metagenome</name>
    <dbReference type="NCBI Taxonomy" id="412755"/>
    <lineage>
        <taxon>unclassified sequences</taxon>
        <taxon>metagenomes</taxon>
        <taxon>ecological metagenomes</taxon>
    </lineage>
</organism>
<evidence type="ECO:0000313" key="2">
    <source>
        <dbReference type="EMBL" id="KKL75786.1"/>
    </source>
</evidence>